<evidence type="ECO:0000313" key="10">
    <source>
        <dbReference type="Proteomes" id="UP000319836"/>
    </source>
</evidence>
<dbReference type="GO" id="GO:0006508">
    <property type="term" value="P:proteolysis"/>
    <property type="evidence" value="ECO:0007669"/>
    <property type="project" value="UniProtKB-KW"/>
</dbReference>
<dbReference type="AlphaFoldDB" id="A0A538U8P0"/>
<feature type="transmembrane region" description="Helical" evidence="7">
    <location>
        <begin position="381"/>
        <end position="398"/>
    </location>
</feature>
<feature type="transmembrane region" description="Helical" evidence="7">
    <location>
        <begin position="173"/>
        <end position="191"/>
    </location>
</feature>
<sequence length="418" mass="45035">MRCWRTRSRTSSSLASIPYGFPAAFVLAWLTYLLVARRFEFAADAGAAALTGDAEAMISGLGHLARLNDTPLLWRGGWRWLMTHPTTEARALAIGRRAGLEPERVRELLANGLPPGERYGQLARPGEGERVFSTAWKTATLGRLSLAMLATAVAAPALALAAARALGASVSDVVVIAGGAALAFAAVLFVYDHLATRVVRGLRPALRRRFADAPPDALFVSLSPGDRPRIYEGLLDWDLGLLTIERDRLRFRGEQVTLELPRGTVRVVELGAAAPNWIRAPRAIVRWRGPNGDETVALRVASCRRVSAIRSTSRDLASRLNVWRDTSPSAGLVGPPGIGPVTARTPREAAAPRDLSLLVLLLGTFAAGASFLLGFDLWRGLDVFAAALIGMMAIRWPAMTSRERPPQAAAPEPQRRAA</sequence>
<feature type="transmembrane region" description="Helical" evidence="7">
    <location>
        <begin position="17"/>
        <end position="35"/>
    </location>
</feature>
<name>A0A538U8P0_UNCEI</name>
<proteinExistence type="inferred from homology"/>
<dbReference type="GO" id="GO:0046872">
    <property type="term" value="F:metal ion binding"/>
    <property type="evidence" value="ECO:0007669"/>
    <property type="project" value="UniProtKB-KW"/>
</dbReference>
<evidence type="ECO:0000256" key="3">
    <source>
        <dbReference type="ARBA" id="ARBA00022801"/>
    </source>
</evidence>
<comment type="caution">
    <text evidence="9">The sequence shown here is derived from an EMBL/GenBank/DDBJ whole genome shotgun (WGS) entry which is preliminary data.</text>
</comment>
<organism evidence="9 10">
    <name type="scientific">Eiseniibacteriota bacterium</name>
    <dbReference type="NCBI Taxonomy" id="2212470"/>
    <lineage>
        <taxon>Bacteria</taxon>
        <taxon>Candidatus Eiseniibacteriota</taxon>
    </lineage>
</organism>
<dbReference type="Pfam" id="PF01435">
    <property type="entry name" value="Peptidase_M48"/>
    <property type="match status" value="1"/>
</dbReference>
<comment type="cofactor">
    <cofactor evidence="6">
        <name>Zn(2+)</name>
        <dbReference type="ChEBI" id="CHEBI:29105"/>
    </cofactor>
    <text evidence="6">Binds 1 zinc ion per subunit.</text>
</comment>
<keyword evidence="1 6" id="KW-0645">Protease</keyword>
<keyword evidence="7" id="KW-0812">Transmembrane</keyword>
<accession>A0A538U8P0</accession>
<evidence type="ECO:0000259" key="8">
    <source>
        <dbReference type="Pfam" id="PF01435"/>
    </source>
</evidence>
<keyword evidence="5 6" id="KW-0482">Metalloprotease</keyword>
<keyword evidence="2" id="KW-0479">Metal-binding</keyword>
<reference evidence="9 10" key="1">
    <citation type="journal article" date="2019" name="Nat. Microbiol.">
        <title>Mediterranean grassland soil C-N compound turnover is dependent on rainfall and depth, and is mediated by genomically divergent microorganisms.</title>
        <authorList>
            <person name="Diamond S."/>
            <person name="Andeer P.F."/>
            <person name="Li Z."/>
            <person name="Crits-Christoph A."/>
            <person name="Burstein D."/>
            <person name="Anantharaman K."/>
            <person name="Lane K.R."/>
            <person name="Thomas B.C."/>
            <person name="Pan C."/>
            <person name="Northen T.R."/>
            <person name="Banfield J.F."/>
        </authorList>
    </citation>
    <scope>NUCLEOTIDE SEQUENCE [LARGE SCALE GENOMIC DNA]</scope>
    <source>
        <strain evidence="9">WS_10</strain>
    </source>
</reference>
<evidence type="ECO:0000256" key="1">
    <source>
        <dbReference type="ARBA" id="ARBA00022670"/>
    </source>
</evidence>
<gene>
    <name evidence="9" type="ORF">E6K80_03250</name>
</gene>
<feature type="transmembrane region" description="Helical" evidence="7">
    <location>
        <begin position="146"/>
        <end position="167"/>
    </location>
</feature>
<evidence type="ECO:0000313" key="9">
    <source>
        <dbReference type="EMBL" id="TMQ72255.1"/>
    </source>
</evidence>
<dbReference type="EMBL" id="VBPA01000069">
    <property type="protein sequence ID" value="TMQ72255.1"/>
    <property type="molecule type" value="Genomic_DNA"/>
</dbReference>
<keyword evidence="7" id="KW-0472">Membrane</keyword>
<keyword evidence="3 6" id="KW-0378">Hydrolase</keyword>
<keyword evidence="4 6" id="KW-0862">Zinc</keyword>
<dbReference type="InterPro" id="IPR001915">
    <property type="entry name" value="Peptidase_M48"/>
</dbReference>
<evidence type="ECO:0000256" key="5">
    <source>
        <dbReference type="ARBA" id="ARBA00023049"/>
    </source>
</evidence>
<dbReference type="Proteomes" id="UP000319836">
    <property type="component" value="Unassembled WGS sequence"/>
</dbReference>
<comment type="similarity">
    <text evidence="6">Belongs to the peptidase M48 family.</text>
</comment>
<protein>
    <recommendedName>
        <fullName evidence="8">Peptidase M48 domain-containing protein</fullName>
    </recommendedName>
</protein>
<feature type="domain" description="Peptidase M48" evidence="8">
    <location>
        <begin position="22"/>
        <end position="94"/>
    </location>
</feature>
<keyword evidence="7" id="KW-1133">Transmembrane helix</keyword>
<evidence type="ECO:0000256" key="6">
    <source>
        <dbReference type="RuleBase" id="RU003983"/>
    </source>
</evidence>
<evidence type="ECO:0000256" key="2">
    <source>
        <dbReference type="ARBA" id="ARBA00022723"/>
    </source>
</evidence>
<evidence type="ECO:0000256" key="4">
    <source>
        <dbReference type="ARBA" id="ARBA00022833"/>
    </source>
</evidence>
<feature type="transmembrane region" description="Helical" evidence="7">
    <location>
        <begin position="355"/>
        <end position="375"/>
    </location>
</feature>
<dbReference type="GO" id="GO:0004222">
    <property type="term" value="F:metalloendopeptidase activity"/>
    <property type="evidence" value="ECO:0007669"/>
    <property type="project" value="InterPro"/>
</dbReference>
<evidence type="ECO:0000256" key="7">
    <source>
        <dbReference type="SAM" id="Phobius"/>
    </source>
</evidence>